<reference evidence="2 3" key="1">
    <citation type="submission" date="2019-05" db="EMBL/GenBank/DDBJ databases">
        <title>Dyadobacter AR-3-8 sp. nov., isolated from arctic soil.</title>
        <authorList>
            <person name="Chaudhary D.K."/>
        </authorList>
    </citation>
    <scope>NUCLEOTIDE SEQUENCE [LARGE SCALE GENOMIC DNA]</scope>
    <source>
        <strain evidence="2 3">AR-3-8</strain>
    </source>
</reference>
<dbReference type="Gene3D" id="3.40.390.70">
    <property type="match status" value="1"/>
</dbReference>
<protein>
    <recommendedName>
        <fullName evidence="4">Substrate import-associated zinc metallohydrolase lipoprotein</fullName>
    </recommendedName>
</protein>
<keyword evidence="1" id="KW-0732">Signal</keyword>
<gene>
    <name evidence="2" type="ORF">FDK13_30375</name>
</gene>
<dbReference type="EMBL" id="SZVO01000020">
    <property type="protein sequence ID" value="TKT87354.1"/>
    <property type="molecule type" value="Genomic_DNA"/>
</dbReference>
<dbReference type="PROSITE" id="PS51257">
    <property type="entry name" value="PROKAR_LIPOPROTEIN"/>
    <property type="match status" value="1"/>
</dbReference>
<evidence type="ECO:0000313" key="2">
    <source>
        <dbReference type="EMBL" id="TKT87354.1"/>
    </source>
</evidence>
<proteinExistence type="predicted"/>
<keyword evidence="3" id="KW-1185">Reference proteome</keyword>
<comment type="caution">
    <text evidence="2">The sequence shown here is derived from an EMBL/GenBank/DDBJ whole genome shotgun (WGS) entry which is preliminary data.</text>
</comment>
<sequence>MNIKITYNYIFSLLALAFLMSSCKEDSIGDVAEIADLGGPVIPPTVIDKYIKDSLTTPYNIQMKYRWDQFEFGDVTKTLVPPKEEKIIPLSRVVKSAWITPYVQQKSLTFFNMYSPKTFILSGSVQYLSNGGVVLGQAEGGRKIVLFDVNNFKTRGTADYVAATDSNKVKEFVHTLQHEFGHILHQNILYPVEFKTVCKGLFQGENWINISDAEARQDGFVTAYSSSGFDDDFVETIAILLIEGKGGWEKIINSIPAGFSANGTSQADAQAKLRRKEALVVSYYKTAWGIDFYELQKKTRAALVPLL</sequence>
<dbReference type="Proteomes" id="UP000304900">
    <property type="component" value="Unassembled WGS sequence"/>
</dbReference>
<dbReference type="OrthoDB" id="1113652at2"/>
<dbReference type="AlphaFoldDB" id="A0A4U6D0S8"/>
<organism evidence="2 3">
    <name type="scientific">Dyadobacter frigoris</name>
    <dbReference type="NCBI Taxonomy" id="2576211"/>
    <lineage>
        <taxon>Bacteria</taxon>
        <taxon>Pseudomonadati</taxon>
        <taxon>Bacteroidota</taxon>
        <taxon>Cytophagia</taxon>
        <taxon>Cytophagales</taxon>
        <taxon>Spirosomataceae</taxon>
        <taxon>Dyadobacter</taxon>
    </lineage>
</organism>
<feature type="signal peptide" evidence="1">
    <location>
        <begin position="1"/>
        <end position="23"/>
    </location>
</feature>
<dbReference type="InterPro" id="IPR030890">
    <property type="entry name" value="LP_HExxH_w_TonB"/>
</dbReference>
<feature type="chain" id="PRO_5020905784" description="Substrate import-associated zinc metallohydrolase lipoprotein" evidence="1">
    <location>
        <begin position="24"/>
        <end position="307"/>
    </location>
</feature>
<evidence type="ECO:0008006" key="4">
    <source>
        <dbReference type="Google" id="ProtNLM"/>
    </source>
</evidence>
<name>A0A4U6D0S8_9BACT</name>
<evidence type="ECO:0000256" key="1">
    <source>
        <dbReference type="SAM" id="SignalP"/>
    </source>
</evidence>
<accession>A0A4U6D0S8</accession>
<dbReference type="RefSeq" id="WP_137343783.1">
    <property type="nucleotide sequence ID" value="NZ_BSQH01000016.1"/>
</dbReference>
<evidence type="ECO:0000313" key="3">
    <source>
        <dbReference type="Proteomes" id="UP000304900"/>
    </source>
</evidence>
<dbReference type="NCBIfam" id="TIGR04549">
    <property type="entry name" value="LP_HExxH_w_tonB"/>
    <property type="match status" value="1"/>
</dbReference>
<dbReference type="Pfam" id="PF15890">
    <property type="entry name" value="Peptidase_Mx1"/>
    <property type="match status" value="1"/>
</dbReference>